<protein>
    <recommendedName>
        <fullName evidence="14">Acyltransferase</fullName>
        <ecNumber evidence="14">2.3.1.-</ecNumber>
    </recommendedName>
</protein>
<dbReference type="CDD" id="cd07987">
    <property type="entry name" value="LPLAT_MGAT-like"/>
    <property type="match status" value="1"/>
</dbReference>
<dbReference type="VEuPathDB" id="FungiDB:H310_03515"/>
<keyword evidence="13" id="KW-0012">Acyltransferase</keyword>
<comment type="caution">
    <text evidence="14">Lacks conserved residue(s) required for the propagation of feature annotation.</text>
</comment>
<dbReference type="PANTHER" id="PTHR12317">
    <property type="entry name" value="DIACYLGLYCEROL O-ACYLTRANSFERASE"/>
    <property type="match status" value="1"/>
</dbReference>
<evidence type="ECO:0000256" key="3">
    <source>
        <dbReference type="ARBA" id="ARBA00005189"/>
    </source>
</evidence>
<dbReference type="STRING" id="157072.A0A024UHT8"/>
<dbReference type="Pfam" id="PF03982">
    <property type="entry name" value="DAGAT"/>
    <property type="match status" value="1"/>
</dbReference>
<dbReference type="AlphaFoldDB" id="A0A024UHT8"/>
<keyword evidence="10 14" id="KW-1133">Transmembrane helix</keyword>
<keyword evidence="5" id="KW-0444">Lipid biosynthesis</keyword>
<keyword evidence="9 14" id="KW-0256">Endoplasmic reticulum</keyword>
<accession>A0A024UHT8</accession>
<dbReference type="PANTHER" id="PTHR12317:SF0">
    <property type="entry name" value="ACYLTRANSFERASE"/>
    <property type="match status" value="1"/>
</dbReference>
<keyword evidence="12 14" id="KW-0472">Membrane</keyword>
<dbReference type="GeneID" id="20080565"/>
<keyword evidence="8" id="KW-0319">Glycerol metabolism</keyword>
<comment type="pathway">
    <text evidence="3">Lipid metabolism.</text>
</comment>
<evidence type="ECO:0000256" key="10">
    <source>
        <dbReference type="ARBA" id="ARBA00022989"/>
    </source>
</evidence>
<name>A0A024UHT8_9STRA</name>
<dbReference type="OrthoDB" id="264532at2759"/>
<comment type="similarity">
    <text evidence="4 14">Belongs to the diacylglycerol acyltransferase family.</text>
</comment>
<evidence type="ECO:0000256" key="7">
    <source>
        <dbReference type="ARBA" id="ARBA00022692"/>
    </source>
</evidence>
<dbReference type="GO" id="GO:0006071">
    <property type="term" value="P:glycerol metabolic process"/>
    <property type="evidence" value="ECO:0007669"/>
    <property type="project" value="UniProtKB-KW"/>
</dbReference>
<evidence type="ECO:0000256" key="12">
    <source>
        <dbReference type="ARBA" id="ARBA00023136"/>
    </source>
</evidence>
<evidence type="ECO:0000256" key="11">
    <source>
        <dbReference type="ARBA" id="ARBA00023098"/>
    </source>
</evidence>
<organism evidence="15">
    <name type="scientific">Aphanomyces invadans</name>
    <dbReference type="NCBI Taxonomy" id="157072"/>
    <lineage>
        <taxon>Eukaryota</taxon>
        <taxon>Sar</taxon>
        <taxon>Stramenopiles</taxon>
        <taxon>Oomycota</taxon>
        <taxon>Saprolegniomycetes</taxon>
        <taxon>Saprolegniales</taxon>
        <taxon>Verrucalvaceae</taxon>
        <taxon>Aphanomyces</taxon>
    </lineage>
</organism>
<sequence>MPTISGTAFFILVGSSFGLLLGSAVALWLYVPFGWIVLSSYVVWAVFLDQAPYNGRGRIFLFLRFNWLWQFAKGYFAHTLRQESELDPSQKHLFVAHPHGVIALGTWLVFVRPLTRIAKHLRQSDGGGDSIYFLRKNPNLQLSTATVGLNFLLPFWRDLLLALGFVDASYASLKAVLAQNRSVCLLVGGSQEALEAHPNTNRLVLDKRRGFIKLALETGAKVVPVYTFGETNMYTQMANPPGSWLRSIQDALVKSLTIATPILTSGPLPKSTPLLTVVGPALDFPHISAPSPGDIAKYHATYKVALQALFDKHKHDYYTPDELKSADLVIFA</sequence>
<dbReference type="eggNOG" id="KOG0831">
    <property type="taxonomic scope" value="Eukaryota"/>
</dbReference>
<dbReference type="GO" id="GO:0005789">
    <property type="term" value="C:endoplasmic reticulum membrane"/>
    <property type="evidence" value="ECO:0007669"/>
    <property type="project" value="UniProtKB-SubCell"/>
</dbReference>
<evidence type="ECO:0000256" key="13">
    <source>
        <dbReference type="ARBA" id="ARBA00023315"/>
    </source>
</evidence>
<evidence type="ECO:0000256" key="8">
    <source>
        <dbReference type="ARBA" id="ARBA00022798"/>
    </source>
</evidence>
<dbReference type="RefSeq" id="XP_008865631.1">
    <property type="nucleotide sequence ID" value="XM_008867409.1"/>
</dbReference>
<dbReference type="GO" id="GO:0004144">
    <property type="term" value="F:diacylglycerol O-acyltransferase activity"/>
    <property type="evidence" value="ECO:0007669"/>
    <property type="project" value="TreeGrafter"/>
</dbReference>
<evidence type="ECO:0000256" key="9">
    <source>
        <dbReference type="ARBA" id="ARBA00022824"/>
    </source>
</evidence>
<dbReference type="EMBL" id="KI913956">
    <property type="protein sequence ID" value="ETW05854.1"/>
    <property type="molecule type" value="Genomic_DNA"/>
</dbReference>
<dbReference type="EC" id="2.3.1.-" evidence="14"/>
<proteinExistence type="inferred from homology"/>
<evidence type="ECO:0000313" key="15">
    <source>
        <dbReference type="EMBL" id="ETW05854.1"/>
    </source>
</evidence>
<dbReference type="GO" id="GO:0019432">
    <property type="term" value="P:triglyceride biosynthetic process"/>
    <property type="evidence" value="ECO:0007669"/>
    <property type="project" value="TreeGrafter"/>
</dbReference>
<reference evidence="15" key="1">
    <citation type="submission" date="2013-12" db="EMBL/GenBank/DDBJ databases">
        <title>The Genome Sequence of Aphanomyces invadans NJM9701.</title>
        <authorList>
            <consortium name="The Broad Institute Genomics Platform"/>
            <person name="Russ C."/>
            <person name="Tyler B."/>
            <person name="van West P."/>
            <person name="Dieguez-Uribeondo J."/>
            <person name="Young S.K."/>
            <person name="Zeng Q."/>
            <person name="Gargeya S."/>
            <person name="Fitzgerald M."/>
            <person name="Abouelleil A."/>
            <person name="Alvarado L."/>
            <person name="Chapman S.B."/>
            <person name="Gainer-Dewar J."/>
            <person name="Goldberg J."/>
            <person name="Griggs A."/>
            <person name="Gujja S."/>
            <person name="Hansen M."/>
            <person name="Howarth C."/>
            <person name="Imamovic A."/>
            <person name="Ireland A."/>
            <person name="Larimer J."/>
            <person name="McCowan C."/>
            <person name="Murphy C."/>
            <person name="Pearson M."/>
            <person name="Poon T.W."/>
            <person name="Priest M."/>
            <person name="Roberts A."/>
            <person name="Saif S."/>
            <person name="Shea T."/>
            <person name="Sykes S."/>
            <person name="Wortman J."/>
            <person name="Nusbaum C."/>
            <person name="Birren B."/>
        </authorList>
    </citation>
    <scope>NUCLEOTIDE SEQUENCE [LARGE SCALE GENOMIC DNA]</scope>
    <source>
        <strain evidence="15">NJM9701</strain>
    </source>
</reference>
<keyword evidence="11" id="KW-0443">Lipid metabolism</keyword>
<keyword evidence="7 14" id="KW-0812">Transmembrane</keyword>
<evidence type="ECO:0000256" key="6">
    <source>
        <dbReference type="ARBA" id="ARBA00022679"/>
    </source>
</evidence>
<evidence type="ECO:0000256" key="1">
    <source>
        <dbReference type="ARBA" id="ARBA00004477"/>
    </source>
</evidence>
<evidence type="ECO:0000256" key="14">
    <source>
        <dbReference type="RuleBase" id="RU367023"/>
    </source>
</evidence>
<comment type="subcellular location">
    <subcellularLocation>
        <location evidence="1 14">Endoplasmic reticulum membrane</location>
        <topology evidence="1 14">Multi-pass membrane protein</topology>
    </subcellularLocation>
</comment>
<evidence type="ECO:0000256" key="4">
    <source>
        <dbReference type="ARBA" id="ARBA00005420"/>
    </source>
</evidence>
<keyword evidence="6 14" id="KW-0808">Transferase</keyword>
<feature type="transmembrane region" description="Helical" evidence="14">
    <location>
        <begin position="28"/>
        <end position="47"/>
    </location>
</feature>
<evidence type="ECO:0000256" key="5">
    <source>
        <dbReference type="ARBA" id="ARBA00022516"/>
    </source>
</evidence>
<dbReference type="InterPro" id="IPR007130">
    <property type="entry name" value="DAGAT"/>
</dbReference>
<evidence type="ECO:0000256" key="2">
    <source>
        <dbReference type="ARBA" id="ARBA00004771"/>
    </source>
</evidence>
<comment type="pathway">
    <text evidence="2">Glycerolipid metabolism; triacylglycerol biosynthesis.</text>
</comment>
<gene>
    <name evidence="15" type="ORF">H310_03515</name>
</gene>